<dbReference type="InterPro" id="IPR019223">
    <property type="entry name" value="DUF2147"/>
</dbReference>
<dbReference type="Pfam" id="PF09917">
    <property type="entry name" value="DUF2147"/>
    <property type="match status" value="1"/>
</dbReference>
<sequence length="149" mass="15096">MAALALGAGAAAGAALADDGAFGFWRVESGAAVVEIAPCGEAACGRIVGLRDPLGANGAPLRDRRNPDAALRDRPICGMALLGGFTRDGNGSGDAWEGGTIYSAEDGETYSATMRLDAPDALRLRGYVGAPLFGATQRWRREAGPGGGC</sequence>
<reference evidence="3 4" key="1">
    <citation type="submission" date="2016-10" db="EMBL/GenBank/DDBJ databases">
        <authorList>
            <person name="de Groot N.N."/>
        </authorList>
    </citation>
    <scope>NUCLEOTIDE SEQUENCE [LARGE SCALE GENOMIC DNA]</scope>
    <source>
        <strain evidence="3 4">DSM 15345</strain>
    </source>
</reference>
<dbReference type="Gene3D" id="2.40.128.520">
    <property type="match status" value="1"/>
</dbReference>
<dbReference type="PANTHER" id="PTHR36919">
    <property type="entry name" value="BLR1215 PROTEIN"/>
    <property type="match status" value="1"/>
</dbReference>
<proteinExistence type="predicted"/>
<feature type="chain" id="PRO_5011621995" evidence="1">
    <location>
        <begin position="18"/>
        <end position="149"/>
    </location>
</feature>
<organism evidence="3 4">
    <name type="scientific">Rubrimonas cliftonensis</name>
    <dbReference type="NCBI Taxonomy" id="89524"/>
    <lineage>
        <taxon>Bacteria</taxon>
        <taxon>Pseudomonadati</taxon>
        <taxon>Pseudomonadota</taxon>
        <taxon>Alphaproteobacteria</taxon>
        <taxon>Rhodobacterales</taxon>
        <taxon>Paracoccaceae</taxon>
        <taxon>Rubrimonas</taxon>
    </lineage>
</organism>
<dbReference type="PANTHER" id="PTHR36919:SF2">
    <property type="entry name" value="BLL6627 PROTEIN"/>
    <property type="match status" value="1"/>
</dbReference>
<dbReference type="AlphaFoldDB" id="A0A1H4F7D9"/>
<dbReference type="STRING" id="89524.SAMN05444370_11918"/>
<feature type="domain" description="DUF2147" evidence="2">
    <location>
        <begin position="23"/>
        <end position="141"/>
    </location>
</feature>
<accession>A0A1H4F7D9</accession>
<name>A0A1H4F7D9_9RHOB</name>
<feature type="signal peptide" evidence="1">
    <location>
        <begin position="1"/>
        <end position="17"/>
    </location>
</feature>
<evidence type="ECO:0000256" key="1">
    <source>
        <dbReference type="SAM" id="SignalP"/>
    </source>
</evidence>
<protein>
    <submittedName>
        <fullName evidence="3">Uncharacterized conserved protein, DUF2147 family</fullName>
    </submittedName>
</protein>
<dbReference type="EMBL" id="FNQM01000019">
    <property type="protein sequence ID" value="SEA93179.1"/>
    <property type="molecule type" value="Genomic_DNA"/>
</dbReference>
<evidence type="ECO:0000259" key="2">
    <source>
        <dbReference type="Pfam" id="PF09917"/>
    </source>
</evidence>
<dbReference type="Proteomes" id="UP000198703">
    <property type="component" value="Unassembled WGS sequence"/>
</dbReference>
<gene>
    <name evidence="3" type="ORF">SAMN05444370_11918</name>
</gene>
<evidence type="ECO:0000313" key="4">
    <source>
        <dbReference type="Proteomes" id="UP000198703"/>
    </source>
</evidence>
<keyword evidence="4" id="KW-1185">Reference proteome</keyword>
<evidence type="ECO:0000313" key="3">
    <source>
        <dbReference type="EMBL" id="SEA93179.1"/>
    </source>
</evidence>
<dbReference type="OrthoDB" id="9811671at2"/>
<keyword evidence="1" id="KW-0732">Signal</keyword>